<sequence length="121" mass="14243">MCYREEAIECVKDHVLQIHKQIYAKYEGNFDRIYTEGYNSKSYTGRVIEPGKVYELSYLECSCPKVKCGLRNHPQQCECSRQSILYILSQLEPDSQFDVRIENTILRGSDRCTFRIMRVSE</sequence>
<evidence type="ECO:0008006" key="3">
    <source>
        <dbReference type="Google" id="ProtNLM"/>
    </source>
</evidence>
<evidence type="ECO:0000313" key="1">
    <source>
        <dbReference type="EMBL" id="SEA05337.1"/>
    </source>
</evidence>
<dbReference type="EMBL" id="FNRF01000001">
    <property type="protein sequence ID" value="SEA05337.1"/>
    <property type="molecule type" value="Genomic_DNA"/>
</dbReference>
<reference evidence="1 2" key="1">
    <citation type="submission" date="2016-10" db="EMBL/GenBank/DDBJ databases">
        <authorList>
            <person name="de Groot N.N."/>
        </authorList>
    </citation>
    <scope>NUCLEOTIDE SEQUENCE [LARGE SCALE GENOMIC DNA]</scope>
    <source>
        <strain evidence="1 2">D31d</strain>
    </source>
</reference>
<proteinExistence type="predicted"/>
<dbReference type="AlphaFoldDB" id="A0A1H3Y0U4"/>
<accession>A0A1H3Y0U4</accession>
<protein>
    <recommendedName>
        <fullName evidence="3">L-2-amino-thiazoline-4-carboxylic acid hydrolase</fullName>
    </recommendedName>
</protein>
<dbReference type="Proteomes" id="UP000182257">
    <property type="component" value="Unassembled WGS sequence"/>
</dbReference>
<evidence type="ECO:0000313" key="2">
    <source>
        <dbReference type="Proteomes" id="UP000182257"/>
    </source>
</evidence>
<gene>
    <name evidence="1" type="ORF">SAMN05216462_0466</name>
</gene>
<name>A0A1H3Y0U4_XYLRU</name>
<organism evidence="1 2">
    <name type="scientific">Xylanibacter ruminicola</name>
    <name type="common">Prevotella ruminicola</name>
    <dbReference type="NCBI Taxonomy" id="839"/>
    <lineage>
        <taxon>Bacteria</taxon>
        <taxon>Pseudomonadati</taxon>
        <taxon>Bacteroidota</taxon>
        <taxon>Bacteroidia</taxon>
        <taxon>Bacteroidales</taxon>
        <taxon>Prevotellaceae</taxon>
        <taxon>Xylanibacter</taxon>
    </lineage>
</organism>